<reference evidence="3" key="1">
    <citation type="submission" date="2016-07" db="EMBL/GenBank/DDBJ databases">
        <authorList>
            <person name="Bretaudeau A."/>
        </authorList>
    </citation>
    <scope>NUCLEOTIDE SEQUENCE</scope>
    <source>
        <strain evidence="3">Rice</strain>
        <tissue evidence="3">Whole body</tissue>
    </source>
</reference>
<evidence type="ECO:0000256" key="1">
    <source>
        <dbReference type="SAM" id="Phobius"/>
    </source>
</evidence>
<gene>
    <name evidence="3" type="ORF">SFRICE_019694</name>
</gene>
<feature type="transmembrane region" description="Helical" evidence="1">
    <location>
        <begin position="76"/>
        <end position="98"/>
    </location>
</feature>
<feature type="signal peptide" evidence="2">
    <location>
        <begin position="1"/>
        <end position="27"/>
    </location>
</feature>
<protein>
    <submittedName>
        <fullName evidence="3">SFRICE_019694</fullName>
    </submittedName>
</protein>
<sequence>MIYHQLHVMVLTRGLSLLLQLCQNGRSLNSARGTELCRLYSSVPLALFRYFGTVTNAMIKNELDHMRVDVYEQTNIAYTCIPVQVLMILLVTIAVRVVPAFVHTHTLAGGVAQESWCAYAATLADFGANRLWIVARWLAVAVT</sequence>
<keyword evidence="1" id="KW-1133">Transmembrane helix</keyword>
<evidence type="ECO:0000256" key="2">
    <source>
        <dbReference type="SAM" id="SignalP"/>
    </source>
</evidence>
<evidence type="ECO:0000313" key="3">
    <source>
        <dbReference type="EMBL" id="SOQ55909.1"/>
    </source>
</evidence>
<proteinExistence type="predicted"/>
<organism evidence="3">
    <name type="scientific">Spodoptera frugiperda</name>
    <name type="common">Fall armyworm</name>
    <dbReference type="NCBI Taxonomy" id="7108"/>
    <lineage>
        <taxon>Eukaryota</taxon>
        <taxon>Metazoa</taxon>
        <taxon>Ecdysozoa</taxon>
        <taxon>Arthropoda</taxon>
        <taxon>Hexapoda</taxon>
        <taxon>Insecta</taxon>
        <taxon>Pterygota</taxon>
        <taxon>Neoptera</taxon>
        <taxon>Endopterygota</taxon>
        <taxon>Lepidoptera</taxon>
        <taxon>Glossata</taxon>
        <taxon>Ditrysia</taxon>
        <taxon>Noctuoidea</taxon>
        <taxon>Noctuidae</taxon>
        <taxon>Amphipyrinae</taxon>
        <taxon>Spodoptera</taxon>
    </lineage>
</organism>
<keyword evidence="1" id="KW-0472">Membrane</keyword>
<dbReference type="AlphaFoldDB" id="A0A2H1WS56"/>
<name>A0A2H1WS56_SPOFR</name>
<dbReference type="EMBL" id="ODYU01010657">
    <property type="protein sequence ID" value="SOQ55909.1"/>
    <property type="molecule type" value="Genomic_DNA"/>
</dbReference>
<keyword evidence="1" id="KW-0812">Transmembrane</keyword>
<accession>A0A2H1WS56</accession>
<keyword evidence="2" id="KW-0732">Signal</keyword>
<feature type="chain" id="PRO_5013648524" evidence="2">
    <location>
        <begin position="28"/>
        <end position="143"/>
    </location>
</feature>